<gene>
    <name evidence="12" type="primary">ompL</name>
    <name evidence="12" type="ORF">CIT292_08834</name>
</gene>
<protein>
    <submittedName>
        <fullName evidence="12">Porin OmpL</fullName>
    </submittedName>
</protein>
<dbReference type="GO" id="GO:0009279">
    <property type="term" value="C:cell outer membrane"/>
    <property type="evidence" value="ECO:0007669"/>
    <property type="project" value="UniProtKB-SubCell"/>
</dbReference>
<dbReference type="GO" id="GO:0015772">
    <property type="term" value="P:oligosaccharide transport"/>
    <property type="evidence" value="ECO:0007669"/>
    <property type="project" value="TreeGrafter"/>
</dbReference>
<reference evidence="12 13" key="1">
    <citation type="submission" date="2010-02" db="EMBL/GenBank/DDBJ databases">
        <authorList>
            <person name="Weinstock G."/>
            <person name="Sodergren E."/>
            <person name="Clifton S."/>
            <person name="Fulton L."/>
            <person name="Fulton B."/>
            <person name="Courtney L."/>
            <person name="Fronick C."/>
            <person name="Harrison M."/>
            <person name="Strong C."/>
            <person name="Farmer C."/>
            <person name="Delahaunty K."/>
            <person name="Markovic C."/>
            <person name="Hall O."/>
            <person name="Minx P."/>
            <person name="Tomlinson C."/>
            <person name="Mitreva M."/>
            <person name="Nelson J."/>
            <person name="Hou S."/>
            <person name="Wollam A."/>
            <person name="Pepin K.H."/>
            <person name="Johnson M."/>
            <person name="Bhonagiri V."/>
            <person name="Zhang X."/>
            <person name="Suruliraj S."/>
            <person name="Warren W."/>
            <person name="Chinwalla A."/>
            <person name="Mardis E.R."/>
            <person name="Wilson R.K."/>
        </authorList>
    </citation>
    <scope>NUCLEOTIDE SEQUENCE [LARGE SCALE GENOMIC DNA]</scope>
    <source>
        <strain evidence="12 13">ATCC 29220</strain>
    </source>
</reference>
<feature type="chain" id="PRO_5003054713" evidence="11">
    <location>
        <begin position="33"/>
        <end position="242"/>
    </location>
</feature>
<accession>D4BEA1</accession>
<dbReference type="Pfam" id="PF06178">
    <property type="entry name" value="KdgM"/>
    <property type="match status" value="1"/>
</dbReference>
<dbReference type="eggNOG" id="COG1452">
    <property type="taxonomic scope" value="Bacteria"/>
</dbReference>
<keyword evidence="5" id="KW-0812">Transmembrane</keyword>
<evidence type="ECO:0000256" key="5">
    <source>
        <dbReference type="ARBA" id="ARBA00022692"/>
    </source>
</evidence>
<keyword evidence="7" id="KW-0406">Ion transport</keyword>
<dbReference type="HOGENOM" id="CLU_103714_0_0_6"/>
<evidence type="ECO:0000256" key="4">
    <source>
        <dbReference type="ARBA" id="ARBA00022597"/>
    </source>
</evidence>
<keyword evidence="2" id="KW-0813">Transport</keyword>
<dbReference type="AlphaFoldDB" id="D4BEA1"/>
<dbReference type="NCBIfam" id="NF007434">
    <property type="entry name" value="PRK09980.1"/>
    <property type="match status" value="1"/>
</dbReference>
<keyword evidence="3" id="KW-1134">Transmembrane beta strand</keyword>
<dbReference type="Proteomes" id="UP000003880">
    <property type="component" value="Unassembled WGS sequence"/>
</dbReference>
<dbReference type="SUPFAM" id="SSF56935">
    <property type="entry name" value="Porins"/>
    <property type="match status" value="1"/>
</dbReference>
<sequence>MAASLRLKNGFIMKKLTAIIVLSSVASTSVFAGAYVENREAYNLASDQIEVMMRVGYNSDMGAGIMLTNTYTMQRKDELKHGYNEIEGWYPLFKPTDKLTIQPGGLINDKSTGSGGAAYLDVNYKFTPWFNLTVRNRYNHNNYSSTDLNGNLDNNDTYEIGNYWNFTITDKFSYTFEPHYFIRVNDFNSSNGKDHHWEITNTFKYRINEHWLPYLELRWLDRNVEPYHREQNQIRVGAKYFF</sequence>
<comment type="subcellular location">
    <subcellularLocation>
        <location evidence="1">Cell outer membrane</location>
    </subcellularLocation>
</comment>
<dbReference type="PANTHER" id="PTHR38105:SF2">
    <property type="entry name" value="N-ACETYLNEURAMINIC ACID OUTER MEMBRANE CHANNEL PROTEIN NANC-RELATED"/>
    <property type="match status" value="1"/>
</dbReference>
<keyword evidence="4" id="KW-0762">Sugar transport</keyword>
<evidence type="ECO:0000256" key="7">
    <source>
        <dbReference type="ARBA" id="ARBA00023065"/>
    </source>
</evidence>
<evidence type="ECO:0000256" key="6">
    <source>
        <dbReference type="ARBA" id="ARBA00022729"/>
    </source>
</evidence>
<evidence type="ECO:0000313" key="12">
    <source>
        <dbReference type="EMBL" id="EFE07651.1"/>
    </source>
</evidence>
<dbReference type="GO" id="GO:0046930">
    <property type="term" value="C:pore complex"/>
    <property type="evidence" value="ECO:0007669"/>
    <property type="project" value="UniProtKB-KW"/>
</dbReference>
<keyword evidence="10" id="KW-0998">Cell outer membrane</keyword>
<evidence type="ECO:0000256" key="8">
    <source>
        <dbReference type="ARBA" id="ARBA00023114"/>
    </source>
</evidence>
<evidence type="ECO:0000256" key="1">
    <source>
        <dbReference type="ARBA" id="ARBA00004442"/>
    </source>
</evidence>
<dbReference type="InterPro" id="IPR009331">
    <property type="entry name" value="Oligogalacturonate-sp_porin"/>
</dbReference>
<dbReference type="Gene3D" id="2.40.160.40">
    <property type="entry name" value="monomeric porin ompg"/>
    <property type="match status" value="1"/>
</dbReference>
<keyword evidence="8" id="KW-0626">Porin</keyword>
<evidence type="ECO:0000256" key="10">
    <source>
        <dbReference type="ARBA" id="ARBA00023237"/>
    </source>
</evidence>
<evidence type="ECO:0000256" key="2">
    <source>
        <dbReference type="ARBA" id="ARBA00022448"/>
    </source>
</evidence>
<dbReference type="InterPro" id="IPR053713">
    <property type="entry name" value="Bact_OM_Channel_sf"/>
</dbReference>
<feature type="signal peptide" evidence="11">
    <location>
        <begin position="1"/>
        <end position="32"/>
    </location>
</feature>
<evidence type="ECO:0000313" key="13">
    <source>
        <dbReference type="Proteomes" id="UP000003880"/>
    </source>
</evidence>
<dbReference type="PANTHER" id="PTHR38105">
    <property type="entry name" value="OUTER MEMBRANE PROTEIN-RELATED-RELATED"/>
    <property type="match status" value="1"/>
</dbReference>
<dbReference type="GO" id="GO:0015288">
    <property type="term" value="F:porin activity"/>
    <property type="evidence" value="ECO:0007669"/>
    <property type="project" value="UniProtKB-KW"/>
</dbReference>
<comment type="caution">
    <text evidence="12">The sequence shown here is derived from an EMBL/GenBank/DDBJ whole genome shotgun (WGS) entry which is preliminary data.</text>
</comment>
<keyword evidence="9" id="KW-0472">Membrane</keyword>
<organism evidence="12 13">
    <name type="scientific">Citrobacter youngae ATCC 29220</name>
    <dbReference type="NCBI Taxonomy" id="500640"/>
    <lineage>
        <taxon>Bacteria</taxon>
        <taxon>Pseudomonadati</taxon>
        <taxon>Pseudomonadota</taxon>
        <taxon>Gammaproteobacteria</taxon>
        <taxon>Enterobacterales</taxon>
        <taxon>Enterobacteriaceae</taxon>
        <taxon>Citrobacter</taxon>
        <taxon>Citrobacter freundii complex</taxon>
    </lineage>
</organism>
<evidence type="ECO:0000256" key="3">
    <source>
        <dbReference type="ARBA" id="ARBA00022452"/>
    </source>
</evidence>
<evidence type="ECO:0000256" key="11">
    <source>
        <dbReference type="SAM" id="SignalP"/>
    </source>
</evidence>
<dbReference type="GO" id="GO:0006811">
    <property type="term" value="P:monoatomic ion transport"/>
    <property type="evidence" value="ECO:0007669"/>
    <property type="project" value="UniProtKB-KW"/>
</dbReference>
<name>D4BEA1_9ENTR</name>
<dbReference type="EMBL" id="ABWL02000013">
    <property type="protein sequence ID" value="EFE07651.1"/>
    <property type="molecule type" value="Genomic_DNA"/>
</dbReference>
<proteinExistence type="predicted"/>
<keyword evidence="6 11" id="KW-0732">Signal</keyword>
<evidence type="ECO:0000256" key="9">
    <source>
        <dbReference type="ARBA" id="ARBA00023136"/>
    </source>
</evidence>